<dbReference type="InterPro" id="IPR036390">
    <property type="entry name" value="WH_DNA-bd_sf"/>
</dbReference>
<name>A0A1V0RJK0_9RHOB</name>
<dbReference type="PANTHER" id="PTHR30427">
    <property type="entry name" value="TRANSCRIPTIONAL ACTIVATOR PROTEIN LYSR"/>
    <property type="match status" value="1"/>
</dbReference>
<evidence type="ECO:0000256" key="2">
    <source>
        <dbReference type="ARBA" id="ARBA00023015"/>
    </source>
</evidence>
<dbReference type="InterPro" id="IPR005119">
    <property type="entry name" value="LysR_subst-bd"/>
</dbReference>
<dbReference type="Gene3D" id="1.10.10.10">
    <property type="entry name" value="Winged helix-like DNA-binding domain superfamily/Winged helix DNA-binding domain"/>
    <property type="match status" value="1"/>
</dbReference>
<organism evidence="6 7">
    <name type="scientific">Roseovarius mucosus</name>
    <dbReference type="NCBI Taxonomy" id="215743"/>
    <lineage>
        <taxon>Bacteria</taxon>
        <taxon>Pseudomonadati</taxon>
        <taxon>Pseudomonadota</taxon>
        <taxon>Alphaproteobacteria</taxon>
        <taxon>Rhodobacterales</taxon>
        <taxon>Roseobacteraceae</taxon>
        <taxon>Roseovarius</taxon>
    </lineage>
</organism>
<dbReference type="GO" id="GO:0043565">
    <property type="term" value="F:sequence-specific DNA binding"/>
    <property type="evidence" value="ECO:0007669"/>
    <property type="project" value="TreeGrafter"/>
</dbReference>
<dbReference type="AlphaFoldDB" id="A0A1V0RJK0"/>
<sequence length="318" mass="35521">MKLQQLSVFREVMATGSVSQAARRLGRTQPAISLSLRELEASLGITLFEREGRRLIPVPEAYYLLAEADEVLDRLSTVSRTMKSLGDAASGNLKVAAMPGPSSYLFPGYISRVLGDFRDIKLTLTMRSSQQILELVATQSIDFGFADLDFQLEKRKGLLTAETFSARCFCALPQAHPLAQKAALSWEDLHDQPMGGLHSAHWLQKRIHMAFQGHGARYNQIIESQFFIPLLQFVSQGQCCAIVDPMTVASEQQSRLNGDALVFRPLAQDLRYDCAIFVPRLRPMSQLARRVKDGWKAEVLRLMTVLGADPMTDIYSNE</sequence>
<gene>
    <name evidence="6" type="primary">cysB</name>
    <name evidence="6" type="ORF">ROSMUCSMR3_00443</name>
</gene>
<dbReference type="Pfam" id="PF03466">
    <property type="entry name" value="LysR_substrate"/>
    <property type="match status" value="1"/>
</dbReference>
<evidence type="ECO:0000259" key="5">
    <source>
        <dbReference type="PROSITE" id="PS50931"/>
    </source>
</evidence>
<evidence type="ECO:0000256" key="4">
    <source>
        <dbReference type="ARBA" id="ARBA00023163"/>
    </source>
</evidence>
<evidence type="ECO:0000313" key="6">
    <source>
        <dbReference type="EMBL" id="ARE81947.1"/>
    </source>
</evidence>
<dbReference type="PROSITE" id="PS50931">
    <property type="entry name" value="HTH_LYSR"/>
    <property type="match status" value="1"/>
</dbReference>
<dbReference type="PANTHER" id="PTHR30427:SF1">
    <property type="entry name" value="TRANSCRIPTIONAL ACTIVATOR PROTEIN LYSR"/>
    <property type="match status" value="1"/>
</dbReference>
<dbReference type="EMBL" id="CP020474">
    <property type="protein sequence ID" value="ARE81947.1"/>
    <property type="molecule type" value="Genomic_DNA"/>
</dbReference>
<comment type="similarity">
    <text evidence="1">Belongs to the LysR transcriptional regulatory family.</text>
</comment>
<dbReference type="Gene3D" id="3.40.190.290">
    <property type="match status" value="1"/>
</dbReference>
<dbReference type="CDD" id="cd00090">
    <property type="entry name" value="HTH_ARSR"/>
    <property type="match status" value="1"/>
</dbReference>
<proteinExistence type="inferred from homology"/>
<dbReference type="PRINTS" id="PR00039">
    <property type="entry name" value="HTHLYSR"/>
</dbReference>
<evidence type="ECO:0000313" key="7">
    <source>
        <dbReference type="Proteomes" id="UP000192273"/>
    </source>
</evidence>
<keyword evidence="4" id="KW-0804">Transcription</keyword>
<keyword evidence="3" id="KW-0238">DNA-binding</keyword>
<dbReference type="GO" id="GO:0003700">
    <property type="term" value="F:DNA-binding transcription factor activity"/>
    <property type="evidence" value="ECO:0007669"/>
    <property type="project" value="InterPro"/>
</dbReference>
<dbReference type="KEGG" id="rmm:ROSMUCSMR3_00443"/>
<evidence type="ECO:0000256" key="3">
    <source>
        <dbReference type="ARBA" id="ARBA00023125"/>
    </source>
</evidence>
<keyword evidence="2" id="KW-0805">Transcription regulation</keyword>
<dbReference type="Proteomes" id="UP000192273">
    <property type="component" value="Chromosome"/>
</dbReference>
<dbReference type="SUPFAM" id="SSF53850">
    <property type="entry name" value="Periplasmic binding protein-like II"/>
    <property type="match status" value="1"/>
</dbReference>
<keyword evidence="7" id="KW-1185">Reference proteome</keyword>
<dbReference type="InterPro" id="IPR000847">
    <property type="entry name" value="LysR_HTH_N"/>
</dbReference>
<protein>
    <submittedName>
        <fullName evidence="6">HTH-type transcriptional regulator CysB</fullName>
    </submittedName>
</protein>
<evidence type="ECO:0000256" key="1">
    <source>
        <dbReference type="ARBA" id="ARBA00009437"/>
    </source>
</evidence>
<dbReference type="GO" id="GO:0010628">
    <property type="term" value="P:positive regulation of gene expression"/>
    <property type="evidence" value="ECO:0007669"/>
    <property type="project" value="TreeGrafter"/>
</dbReference>
<dbReference type="SUPFAM" id="SSF46785">
    <property type="entry name" value="Winged helix' DNA-binding domain"/>
    <property type="match status" value="1"/>
</dbReference>
<dbReference type="InterPro" id="IPR011991">
    <property type="entry name" value="ArsR-like_HTH"/>
</dbReference>
<dbReference type="Pfam" id="PF00126">
    <property type="entry name" value="HTH_1"/>
    <property type="match status" value="1"/>
</dbReference>
<feature type="domain" description="HTH lysR-type" evidence="5">
    <location>
        <begin position="1"/>
        <end position="58"/>
    </location>
</feature>
<dbReference type="InterPro" id="IPR036388">
    <property type="entry name" value="WH-like_DNA-bd_sf"/>
</dbReference>
<dbReference type="RefSeq" id="WP_037298811.1">
    <property type="nucleotide sequence ID" value="NZ_CP020474.1"/>
</dbReference>
<reference evidence="6 7" key="1">
    <citation type="submission" date="2017-03" db="EMBL/GenBank/DDBJ databases">
        <title>Genome Sequence of Roseovarius mucosus strain SMR3 Isolated from a culture of the Diatom Skeletonema marinoi.</title>
        <authorList>
            <person name="Topel M."/>
            <person name="Pinder M."/>
            <person name="Johansson O.N."/>
            <person name="Kourtchenko O."/>
            <person name="Godhe A."/>
            <person name="Clarke A.K."/>
        </authorList>
    </citation>
    <scope>NUCLEOTIDE SEQUENCE [LARGE SCALE GENOMIC DNA]</scope>
    <source>
        <strain evidence="6 7">SMR3</strain>
    </source>
</reference>
<accession>A0A1V0RJK0</accession>